<organism evidence="1 2">
    <name type="scientific">Vaccinium darrowii</name>
    <dbReference type="NCBI Taxonomy" id="229202"/>
    <lineage>
        <taxon>Eukaryota</taxon>
        <taxon>Viridiplantae</taxon>
        <taxon>Streptophyta</taxon>
        <taxon>Embryophyta</taxon>
        <taxon>Tracheophyta</taxon>
        <taxon>Spermatophyta</taxon>
        <taxon>Magnoliopsida</taxon>
        <taxon>eudicotyledons</taxon>
        <taxon>Gunneridae</taxon>
        <taxon>Pentapetalae</taxon>
        <taxon>asterids</taxon>
        <taxon>Ericales</taxon>
        <taxon>Ericaceae</taxon>
        <taxon>Vaccinioideae</taxon>
        <taxon>Vaccinieae</taxon>
        <taxon>Vaccinium</taxon>
    </lineage>
</organism>
<dbReference type="Proteomes" id="UP000828048">
    <property type="component" value="Chromosome 11"/>
</dbReference>
<gene>
    <name evidence="1" type="ORF">Vadar_002222</name>
</gene>
<evidence type="ECO:0000313" key="1">
    <source>
        <dbReference type="EMBL" id="KAH7853420.1"/>
    </source>
</evidence>
<comment type="caution">
    <text evidence="1">The sequence shown here is derived from an EMBL/GenBank/DDBJ whole genome shotgun (WGS) entry which is preliminary data.</text>
</comment>
<reference evidence="1 2" key="1">
    <citation type="journal article" date="2021" name="Hortic Res">
        <title>High-quality reference genome and annotation aids understanding of berry development for evergreen blueberry (Vaccinium darrowii).</title>
        <authorList>
            <person name="Yu J."/>
            <person name="Hulse-Kemp A.M."/>
            <person name="Babiker E."/>
            <person name="Staton M."/>
        </authorList>
    </citation>
    <scope>NUCLEOTIDE SEQUENCE [LARGE SCALE GENOMIC DNA]</scope>
    <source>
        <strain evidence="2">cv. NJ 8807/NJ 8810</strain>
        <tissue evidence="1">Young leaf</tissue>
    </source>
</reference>
<sequence>MAVVLRCSSLLLRPDSAAFDRRLSHSTQFPLNRFRLGNMGSIPLKVKTLFSSVGNAAKVEHEAYLALLGRQAMPMGVDDVKTSISEGSCVGPSQLDDDLTLEGLLVHQVMVLGRYPALALVIVNALMFSAPLEALAETCEADKSVFNMPLLLFVALIGATVGGLVARQRKGELKRLNEQLRQINAALRRQAKIESYAPTLSYAPAVGRVPENEVIVDPRKHELISRLKSGKNFLRNQDHDKAFVEFKTALELAQGLADPTEEKKAARGLGASLQRQGKFREAIKYHSMVLAISEREGEDSGNTEAYGAIADCYTELGDLERAGIFYDKIQGSETVYHLPRQQDVNLGVIHWFFLFDIVSSAHAATSMDALKVGASFLFPVVSQTEIMAFAQLWR</sequence>
<dbReference type="EMBL" id="CM037161">
    <property type="protein sequence ID" value="KAH7853420.1"/>
    <property type="molecule type" value="Genomic_DNA"/>
</dbReference>
<accession>A0ACB7YIP7</accession>
<proteinExistence type="predicted"/>
<evidence type="ECO:0000313" key="2">
    <source>
        <dbReference type="Proteomes" id="UP000828048"/>
    </source>
</evidence>
<keyword evidence="2" id="KW-1185">Reference proteome</keyword>
<name>A0ACB7YIP7_9ERIC</name>
<protein>
    <submittedName>
        <fullName evidence="1">Uncharacterized protein</fullName>
    </submittedName>
</protein>